<evidence type="ECO:0000313" key="2">
    <source>
        <dbReference type="Proteomes" id="UP001243195"/>
    </source>
</evidence>
<dbReference type="PROSITE" id="PS51257">
    <property type="entry name" value="PROKAR_LIPOPROTEIN"/>
    <property type="match status" value="1"/>
</dbReference>
<sequence length="277" mass="30343">MLKTFLSLTTTVIFLTGCATTKSMQYPVSGSSSTVSVSSEQISSMTESGGGDHFINNSQITVGDASRALNNPASNMFGLIGVGVATAIDKRNNASAIEKSSLNQAIKFDQLVHQKIQNALSSNQIDPSLKVLAINQISDIKVTPYSRISFINKPDVSVAFSLKAQFKNAADNNANTKRIYHYVKEKKATLSEWDNNQNAMYLKDADTAFTALAKVLVLDMQHQINIDKLSESKQKTCKVSGQLNHYYYIESPDDLCIGVFQTNKGVSSPYFVFVVEQ</sequence>
<dbReference type="Proteomes" id="UP001243195">
    <property type="component" value="Unassembled WGS sequence"/>
</dbReference>
<dbReference type="EMBL" id="JAVIDA010000013">
    <property type="protein sequence ID" value="MDQ9071973.1"/>
    <property type="molecule type" value="Genomic_DNA"/>
</dbReference>
<organism evidence="1 2">
    <name type="scientific">Acinetobacter gerneri</name>
    <dbReference type="NCBI Taxonomy" id="202952"/>
    <lineage>
        <taxon>Bacteria</taxon>
        <taxon>Pseudomonadati</taxon>
        <taxon>Pseudomonadota</taxon>
        <taxon>Gammaproteobacteria</taxon>
        <taxon>Moraxellales</taxon>
        <taxon>Moraxellaceae</taxon>
        <taxon>Acinetobacter</taxon>
    </lineage>
</organism>
<comment type="caution">
    <text evidence="1">The sequence shown here is derived from an EMBL/GenBank/DDBJ whole genome shotgun (WGS) entry which is preliminary data.</text>
</comment>
<dbReference type="GeneID" id="84210851"/>
<dbReference type="AlphaFoldDB" id="A0AAW8JHU1"/>
<protein>
    <recommendedName>
        <fullName evidence="3">Lipoprotein</fullName>
    </recommendedName>
</protein>
<name>A0AAW8JHU1_9GAMM</name>
<gene>
    <name evidence="1" type="ORF">RFH51_10940</name>
</gene>
<evidence type="ECO:0008006" key="3">
    <source>
        <dbReference type="Google" id="ProtNLM"/>
    </source>
</evidence>
<reference evidence="1" key="1">
    <citation type="submission" date="2023-08" db="EMBL/GenBank/DDBJ databases">
        <title>Emergence of clinically-relevant ST2 carbapenem-resistant Acinetobacter baumannii strains in hospital sewages in Zhejiang, East of China.</title>
        <authorList>
            <person name="Kaichao C."/>
            <person name="Zhang R."/>
        </authorList>
    </citation>
    <scope>NUCLEOTIDE SEQUENCE</scope>
    <source>
        <strain evidence="1">M-SY-60</strain>
    </source>
</reference>
<dbReference type="RefSeq" id="WP_004867673.1">
    <property type="nucleotide sequence ID" value="NZ_BBLI01000044.1"/>
</dbReference>
<proteinExistence type="predicted"/>
<evidence type="ECO:0000313" key="1">
    <source>
        <dbReference type="EMBL" id="MDQ9071973.1"/>
    </source>
</evidence>
<accession>A0AAW8JHU1</accession>